<comment type="caution">
    <text evidence="9">The sequence shown here is derived from an EMBL/GenBank/DDBJ whole genome shotgun (WGS) entry which is preliminary data.</text>
</comment>
<keyword evidence="4 7" id="KW-1133">Transmembrane helix</keyword>
<keyword evidence="10" id="KW-1185">Reference proteome</keyword>
<evidence type="ECO:0000313" key="9">
    <source>
        <dbReference type="EMBL" id="MDD9207774.1"/>
    </source>
</evidence>
<comment type="subcellular location">
    <subcellularLocation>
        <location evidence="1">Cell membrane</location>
        <topology evidence="1">Multi-pass membrane protein</topology>
    </subcellularLocation>
</comment>
<feature type="transmembrane region" description="Helical" evidence="7">
    <location>
        <begin position="36"/>
        <end position="59"/>
    </location>
</feature>
<feature type="region of interest" description="Disordered" evidence="6">
    <location>
        <begin position="63"/>
        <end position="170"/>
    </location>
</feature>
<feature type="compositionally biased region" description="Basic and acidic residues" evidence="6">
    <location>
        <begin position="160"/>
        <end position="170"/>
    </location>
</feature>
<dbReference type="Pfam" id="PF13396">
    <property type="entry name" value="PLDc_N"/>
    <property type="match status" value="1"/>
</dbReference>
<keyword evidence="3 7" id="KW-0812">Transmembrane</keyword>
<feature type="compositionally biased region" description="Basic and acidic residues" evidence="6">
    <location>
        <begin position="100"/>
        <end position="112"/>
    </location>
</feature>
<evidence type="ECO:0000256" key="6">
    <source>
        <dbReference type="SAM" id="MobiDB-lite"/>
    </source>
</evidence>
<accession>A0ABT5U2R8</accession>
<sequence>MRLLPIVLLFALLVYALIDCVRTPAREMPGGLPKPLWLAMVVLLVGVGPLAWIIVRLVAATENADPTRPEPSGPGGTRPTRRPPRRPAAPDDDPAFLARLEAERRRAAREQADGPAAPPTGDRAGDGPQGTGRTDADAGHAGPADGKHRPGAEDDPADPEDGHSEDDERA</sequence>
<evidence type="ECO:0000259" key="8">
    <source>
        <dbReference type="Pfam" id="PF13396"/>
    </source>
</evidence>
<keyword evidence="2" id="KW-1003">Cell membrane</keyword>
<dbReference type="InterPro" id="IPR027379">
    <property type="entry name" value="CLS_N"/>
</dbReference>
<feature type="domain" description="Cardiolipin synthase N-terminal" evidence="8">
    <location>
        <begin position="11"/>
        <end position="56"/>
    </location>
</feature>
<organism evidence="9 10">
    <name type="scientific">Georgenia halotolerans</name>
    <dbReference type="NCBI Taxonomy" id="3028317"/>
    <lineage>
        <taxon>Bacteria</taxon>
        <taxon>Bacillati</taxon>
        <taxon>Actinomycetota</taxon>
        <taxon>Actinomycetes</taxon>
        <taxon>Micrococcales</taxon>
        <taxon>Bogoriellaceae</taxon>
        <taxon>Georgenia</taxon>
    </lineage>
</organism>
<protein>
    <submittedName>
        <fullName evidence="9">PLD nuclease N-terminal domain-containing protein</fullName>
    </submittedName>
</protein>
<evidence type="ECO:0000256" key="1">
    <source>
        <dbReference type="ARBA" id="ARBA00004651"/>
    </source>
</evidence>
<name>A0ABT5U2R8_9MICO</name>
<gene>
    <name evidence="9" type="ORF">PU560_15060</name>
</gene>
<keyword evidence="5 7" id="KW-0472">Membrane</keyword>
<evidence type="ECO:0000256" key="4">
    <source>
        <dbReference type="ARBA" id="ARBA00022989"/>
    </source>
</evidence>
<evidence type="ECO:0000256" key="7">
    <source>
        <dbReference type="SAM" id="Phobius"/>
    </source>
</evidence>
<dbReference type="EMBL" id="JARACI010001153">
    <property type="protein sequence ID" value="MDD9207774.1"/>
    <property type="molecule type" value="Genomic_DNA"/>
</dbReference>
<dbReference type="Proteomes" id="UP001165561">
    <property type="component" value="Unassembled WGS sequence"/>
</dbReference>
<reference evidence="9" key="1">
    <citation type="submission" date="2023-02" db="EMBL/GenBank/DDBJ databases">
        <title>Georgenia sp.10Sc9-8, isolated from a soil sample collected from the Taklamakan desert.</title>
        <authorList>
            <person name="Liu S."/>
        </authorList>
    </citation>
    <scope>NUCLEOTIDE SEQUENCE</scope>
    <source>
        <strain evidence="9">10Sc9-8</strain>
    </source>
</reference>
<evidence type="ECO:0000256" key="3">
    <source>
        <dbReference type="ARBA" id="ARBA00022692"/>
    </source>
</evidence>
<evidence type="ECO:0000256" key="2">
    <source>
        <dbReference type="ARBA" id="ARBA00022475"/>
    </source>
</evidence>
<evidence type="ECO:0000256" key="5">
    <source>
        <dbReference type="ARBA" id="ARBA00023136"/>
    </source>
</evidence>
<evidence type="ECO:0000313" key="10">
    <source>
        <dbReference type="Proteomes" id="UP001165561"/>
    </source>
</evidence>
<proteinExistence type="predicted"/>